<dbReference type="InterPro" id="IPR025916">
    <property type="entry name" value="YdjO"/>
</dbReference>
<protein>
    <submittedName>
        <fullName evidence="1">Cold-shock protein</fullName>
    </submittedName>
</protein>
<comment type="caution">
    <text evidence="1">The sequence shown here is derived from an EMBL/GenBank/DDBJ whole genome shotgun (WGS) entry which is preliminary data.</text>
</comment>
<evidence type="ECO:0000313" key="1">
    <source>
        <dbReference type="EMBL" id="MFC0477903.1"/>
    </source>
</evidence>
<gene>
    <name evidence="1" type="ORF">ACFFHF_22195</name>
</gene>
<organism evidence="1 2">
    <name type="scientific">Robertmurraya beringensis</name>
    <dbReference type="NCBI Taxonomy" id="641660"/>
    <lineage>
        <taxon>Bacteria</taxon>
        <taxon>Bacillati</taxon>
        <taxon>Bacillota</taxon>
        <taxon>Bacilli</taxon>
        <taxon>Bacillales</taxon>
        <taxon>Bacillaceae</taxon>
        <taxon>Robertmurraya</taxon>
    </lineage>
</organism>
<dbReference type="EMBL" id="JBHLUU010000126">
    <property type="protein sequence ID" value="MFC0477903.1"/>
    <property type="molecule type" value="Genomic_DNA"/>
</dbReference>
<accession>A0ABV6KXA4</accession>
<dbReference type="RefSeq" id="WP_160549211.1">
    <property type="nucleotide sequence ID" value="NZ_JBHLUU010000126.1"/>
</dbReference>
<sequence length="66" mass="7617">MGFGRKNQEEVVKEETKVWICSSESCKCWIRDNFKSTESPSCPLCHSEMKQSTKIIEVLNNPSKSY</sequence>
<proteinExistence type="predicted"/>
<dbReference type="Pfam" id="PF14169">
    <property type="entry name" value="YdjO"/>
    <property type="match status" value="1"/>
</dbReference>
<keyword evidence="2" id="KW-1185">Reference proteome</keyword>
<name>A0ABV6KXA4_9BACI</name>
<dbReference type="Proteomes" id="UP001589738">
    <property type="component" value="Unassembled WGS sequence"/>
</dbReference>
<reference evidence="1 2" key="1">
    <citation type="submission" date="2024-09" db="EMBL/GenBank/DDBJ databases">
        <authorList>
            <person name="Sun Q."/>
            <person name="Mori K."/>
        </authorList>
    </citation>
    <scope>NUCLEOTIDE SEQUENCE [LARGE SCALE GENOMIC DNA]</scope>
    <source>
        <strain evidence="1 2">CGMCC 1.9126</strain>
    </source>
</reference>
<evidence type="ECO:0000313" key="2">
    <source>
        <dbReference type="Proteomes" id="UP001589738"/>
    </source>
</evidence>